<organism evidence="2 3">
    <name type="scientific">Herbaspirillum frisingense GSF30</name>
    <dbReference type="NCBI Taxonomy" id="864073"/>
    <lineage>
        <taxon>Bacteria</taxon>
        <taxon>Pseudomonadati</taxon>
        <taxon>Pseudomonadota</taxon>
        <taxon>Betaproteobacteria</taxon>
        <taxon>Burkholderiales</taxon>
        <taxon>Oxalobacteraceae</taxon>
        <taxon>Herbaspirillum</taxon>
    </lineage>
</organism>
<evidence type="ECO:0000313" key="2">
    <source>
        <dbReference type="EMBL" id="EOA05759.1"/>
    </source>
</evidence>
<evidence type="ECO:0000256" key="1">
    <source>
        <dbReference type="SAM" id="SignalP"/>
    </source>
</evidence>
<dbReference type="AlphaFoldDB" id="A0AAI9IGV2"/>
<feature type="signal peptide" evidence="1">
    <location>
        <begin position="1"/>
        <end position="20"/>
    </location>
</feature>
<accession>A0AAI9IGV2</accession>
<evidence type="ECO:0000313" key="3">
    <source>
        <dbReference type="Proteomes" id="UP000006772"/>
    </source>
</evidence>
<reference evidence="2 3" key="1">
    <citation type="journal article" date="2013" name="Front. Microbiol.">
        <title>The genome of the endophytic bacterium H. frisingense GSF30(T) identifies diverse strategies in the Herbaspirillum genus to interact with plants.</title>
        <authorList>
            <person name="Straub D."/>
            <person name="Rothballer M."/>
            <person name="Hartmann A."/>
            <person name="Ludewig U."/>
        </authorList>
    </citation>
    <scope>NUCLEOTIDE SEQUENCE [LARGE SCALE GENOMIC DNA]</scope>
    <source>
        <strain evidence="2 3">GSF30</strain>
    </source>
</reference>
<proteinExistence type="predicted"/>
<gene>
    <name evidence="2" type="ORF">HFRIS_006688</name>
</gene>
<dbReference type="EMBL" id="AEEC02000006">
    <property type="protein sequence ID" value="EOA05759.1"/>
    <property type="molecule type" value="Genomic_DNA"/>
</dbReference>
<dbReference type="Gene3D" id="2.40.50.320">
    <property type="entry name" value="Copper binding periplasmic protein CusF"/>
    <property type="match status" value="1"/>
</dbReference>
<dbReference type="Proteomes" id="UP000006772">
    <property type="component" value="Unassembled WGS sequence"/>
</dbReference>
<sequence>MLRTLLLSLALSLPVLGVHAQGTAPKVDGEIRKVDATAGKLTIRHGDIPNLQMSGMTMVFKAAPDIIGRAHEGEKISFTADRIDGALTVTSLESRN</sequence>
<dbReference type="InterPro" id="IPR021647">
    <property type="entry name" value="CusF_Ec"/>
</dbReference>
<name>A0AAI9IGV2_9BURK</name>
<dbReference type="RefSeq" id="WP_006462511.1">
    <property type="nucleotide sequence ID" value="NZ_AEEC02000006.1"/>
</dbReference>
<comment type="caution">
    <text evidence="2">The sequence shown here is derived from an EMBL/GenBank/DDBJ whole genome shotgun (WGS) entry which is preliminary data.</text>
</comment>
<dbReference type="InterPro" id="IPR042230">
    <property type="entry name" value="CusF_sf"/>
</dbReference>
<protein>
    <submittedName>
        <fullName evidence="2">Signal peptide protein</fullName>
    </submittedName>
</protein>
<dbReference type="Pfam" id="PF11604">
    <property type="entry name" value="CusF_Ec"/>
    <property type="match status" value="1"/>
</dbReference>
<keyword evidence="1" id="KW-0732">Signal</keyword>
<feature type="chain" id="PRO_5042610052" evidence="1">
    <location>
        <begin position="21"/>
        <end position="96"/>
    </location>
</feature>